<dbReference type="PANTHER" id="PTHR33991:SF1">
    <property type="entry name" value="DNA REPAIR PROTEIN RECO"/>
    <property type="match status" value="1"/>
</dbReference>
<evidence type="ECO:0000256" key="3">
    <source>
        <dbReference type="ARBA" id="ARBA00023204"/>
    </source>
</evidence>
<keyword evidence="3" id="KW-0234">DNA repair</keyword>
<dbReference type="SUPFAM" id="SSF50249">
    <property type="entry name" value="Nucleic acid-binding proteins"/>
    <property type="match status" value="1"/>
</dbReference>
<keyword evidence="6" id="KW-1185">Reference proteome</keyword>
<evidence type="ECO:0000313" key="5">
    <source>
        <dbReference type="EMBL" id="MFD1611291.1"/>
    </source>
</evidence>
<evidence type="ECO:0000259" key="4">
    <source>
        <dbReference type="Pfam" id="PF11967"/>
    </source>
</evidence>
<keyword evidence="1" id="KW-0227">DNA damage</keyword>
<proteinExistence type="predicted"/>
<keyword evidence="2" id="KW-0233">DNA recombination</keyword>
<dbReference type="PANTHER" id="PTHR33991">
    <property type="entry name" value="DNA REPAIR PROTEIN RECO"/>
    <property type="match status" value="1"/>
</dbReference>
<dbReference type="InterPro" id="IPR003717">
    <property type="entry name" value="RecO"/>
</dbReference>
<feature type="domain" description="DNA replication/recombination mediator RecO N-terminal" evidence="4">
    <location>
        <begin position="1"/>
        <end position="75"/>
    </location>
</feature>
<dbReference type="Pfam" id="PF11967">
    <property type="entry name" value="RecO_N"/>
    <property type="match status" value="1"/>
</dbReference>
<protein>
    <submittedName>
        <fullName evidence="5">DNA repair protein RecO</fullName>
    </submittedName>
</protein>
<reference evidence="6" key="1">
    <citation type="journal article" date="2019" name="Int. J. Syst. Evol. Microbiol.">
        <title>The Global Catalogue of Microorganisms (GCM) 10K type strain sequencing project: providing services to taxonomists for standard genome sequencing and annotation.</title>
        <authorList>
            <consortium name="The Broad Institute Genomics Platform"/>
            <consortium name="The Broad Institute Genome Sequencing Center for Infectious Disease"/>
            <person name="Wu L."/>
            <person name="Ma J."/>
        </authorList>
    </citation>
    <scope>NUCLEOTIDE SEQUENCE [LARGE SCALE GENOMIC DNA]</scope>
    <source>
        <strain evidence="6">CGMCC 1.16275</strain>
    </source>
</reference>
<comment type="caution">
    <text evidence="5">The sequence shown here is derived from an EMBL/GenBank/DDBJ whole genome shotgun (WGS) entry which is preliminary data.</text>
</comment>
<dbReference type="Gene3D" id="2.40.50.140">
    <property type="entry name" value="Nucleic acid-binding proteins"/>
    <property type="match status" value="1"/>
</dbReference>
<dbReference type="InterPro" id="IPR022572">
    <property type="entry name" value="DNA_rep/recomb_RecO_N"/>
</dbReference>
<sequence>MLITTPAIVVAVRAHGEHGAIVRALTPNDGLQAGYVRGGRSRRLRPVLVPGNLVEIEFRARVEEQLAAATVELTHSRAPLLSEPLPAAAIEWVTALVASALPEGLSVPALYEGLSGVLDAIEHAPSARGWALALARFERLLLIELGAGDAPKEEASVREMLRENGKALDHRIFADRRGDVLAARERLVERLSKLDSSPRA</sequence>
<evidence type="ECO:0000256" key="2">
    <source>
        <dbReference type="ARBA" id="ARBA00023172"/>
    </source>
</evidence>
<dbReference type="NCBIfam" id="TIGR00613">
    <property type="entry name" value="reco"/>
    <property type="match status" value="1"/>
</dbReference>
<dbReference type="RefSeq" id="WP_380887767.1">
    <property type="nucleotide sequence ID" value="NZ_JBHUDY010000001.1"/>
</dbReference>
<dbReference type="Pfam" id="PF02565">
    <property type="entry name" value="RecO_C"/>
    <property type="match status" value="1"/>
</dbReference>
<organism evidence="5 6">
    <name type="scientific">Sphingomonas tabacisoli</name>
    <dbReference type="NCBI Taxonomy" id="2249466"/>
    <lineage>
        <taxon>Bacteria</taxon>
        <taxon>Pseudomonadati</taxon>
        <taxon>Pseudomonadota</taxon>
        <taxon>Alphaproteobacteria</taxon>
        <taxon>Sphingomonadales</taxon>
        <taxon>Sphingomonadaceae</taxon>
        <taxon>Sphingomonas</taxon>
    </lineage>
</organism>
<accession>A0ABW4I041</accession>
<gene>
    <name evidence="5" type="primary">recO</name>
    <name evidence="5" type="ORF">ACFSCW_05685</name>
</gene>
<evidence type="ECO:0000313" key="6">
    <source>
        <dbReference type="Proteomes" id="UP001597115"/>
    </source>
</evidence>
<name>A0ABW4I041_9SPHN</name>
<evidence type="ECO:0000256" key="1">
    <source>
        <dbReference type="ARBA" id="ARBA00022763"/>
    </source>
</evidence>
<dbReference type="InterPro" id="IPR012340">
    <property type="entry name" value="NA-bd_OB-fold"/>
</dbReference>
<dbReference type="EMBL" id="JBHUDY010000001">
    <property type="protein sequence ID" value="MFD1611291.1"/>
    <property type="molecule type" value="Genomic_DNA"/>
</dbReference>
<dbReference type="Proteomes" id="UP001597115">
    <property type="component" value="Unassembled WGS sequence"/>
</dbReference>